<feature type="disulfide bond" evidence="2">
    <location>
        <begin position="235"/>
        <end position="244"/>
    </location>
</feature>
<keyword evidence="4" id="KW-1133">Transmembrane helix</keyword>
<organism evidence="6 7">
    <name type="scientific">Latimeria chalumnae</name>
    <name type="common">Coelacanth</name>
    <dbReference type="NCBI Taxonomy" id="7897"/>
    <lineage>
        <taxon>Eukaryota</taxon>
        <taxon>Metazoa</taxon>
        <taxon>Chordata</taxon>
        <taxon>Craniata</taxon>
        <taxon>Vertebrata</taxon>
        <taxon>Euteleostomi</taxon>
        <taxon>Coelacanthiformes</taxon>
        <taxon>Coelacanthidae</taxon>
        <taxon>Latimeria</taxon>
    </lineage>
</organism>
<dbReference type="AlphaFoldDB" id="H3AU76"/>
<dbReference type="GO" id="GO:0030169">
    <property type="term" value="F:low-density lipoprotein particle binding"/>
    <property type="evidence" value="ECO:0007669"/>
    <property type="project" value="TreeGrafter"/>
</dbReference>
<evidence type="ECO:0000313" key="6">
    <source>
        <dbReference type="Ensembl" id="ENSLACP00000013197.1"/>
    </source>
</evidence>
<dbReference type="Gene3D" id="2.170.300.10">
    <property type="entry name" value="Tie2 ligand-binding domain superfamily"/>
    <property type="match status" value="2"/>
</dbReference>
<dbReference type="eggNOG" id="KOG1218">
    <property type="taxonomic scope" value="Eukaryota"/>
</dbReference>
<feature type="region of interest" description="Disordered" evidence="3">
    <location>
        <begin position="722"/>
        <end position="759"/>
    </location>
</feature>
<feature type="region of interest" description="Disordered" evidence="3">
    <location>
        <begin position="648"/>
        <end position="685"/>
    </location>
</feature>
<dbReference type="GO" id="GO:0016358">
    <property type="term" value="P:dendrite development"/>
    <property type="evidence" value="ECO:0007669"/>
    <property type="project" value="TreeGrafter"/>
</dbReference>
<evidence type="ECO:0000259" key="5">
    <source>
        <dbReference type="PROSITE" id="PS50026"/>
    </source>
</evidence>
<name>H3AU76_LATCH</name>
<keyword evidence="1 2" id="KW-0245">EGF-like domain</keyword>
<dbReference type="HOGENOM" id="CLU_017821_0_0_1"/>
<evidence type="ECO:0000256" key="3">
    <source>
        <dbReference type="SAM" id="MobiDB-lite"/>
    </source>
</evidence>
<reference evidence="6" key="2">
    <citation type="submission" date="2025-08" db="UniProtKB">
        <authorList>
            <consortium name="Ensembl"/>
        </authorList>
    </citation>
    <scope>IDENTIFICATION</scope>
</reference>
<evidence type="ECO:0000256" key="1">
    <source>
        <dbReference type="ARBA" id="ARBA00022536"/>
    </source>
</evidence>
<feature type="transmembrane region" description="Helical" evidence="4">
    <location>
        <begin position="417"/>
        <end position="442"/>
    </location>
</feature>
<dbReference type="OMA" id="CFHGNCH"/>
<dbReference type="EMBL" id="AFYH01168416">
    <property type="status" value="NOT_ANNOTATED_CDS"/>
    <property type="molecule type" value="Genomic_DNA"/>
</dbReference>
<dbReference type="GeneTree" id="ENSGT00950000183101"/>
<feature type="domain" description="EGF-like" evidence="5">
    <location>
        <begin position="211"/>
        <end position="245"/>
    </location>
</feature>
<feature type="compositionally biased region" description="Polar residues" evidence="3">
    <location>
        <begin position="667"/>
        <end position="681"/>
    </location>
</feature>
<evidence type="ECO:0000256" key="2">
    <source>
        <dbReference type="PROSITE-ProRule" id="PRU00076"/>
    </source>
</evidence>
<dbReference type="InParanoid" id="H3AU76"/>
<dbReference type="SMART" id="SM00181">
    <property type="entry name" value="EGF"/>
    <property type="match status" value="7"/>
</dbReference>
<dbReference type="InterPro" id="IPR000742">
    <property type="entry name" value="EGF"/>
</dbReference>
<keyword evidence="7" id="KW-1185">Reference proteome</keyword>
<dbReference type="InterPro" id="IPR042635">
    <property type="entry name" value="MEGF10/SREC1/2-like"/>
</dbReference>
<protein>
    <submittedName>
        <fullName evidence="6">Scavenger receptor class F member 1</fullName>
    </submittedName>
</protein>
<evidence type="ECO:0000256" key="4">
    <source>
        <dbReference type="SAM" id="Phobius"/>
    </source>
</evidence>
<evidence type="ECO:0000313" key="7">
    <source>
        <dbReference type="Proteomes" id="UP000008672"/>
    </source>
</evidence>
<dbReference type="PROSITE" id="PS50026">
    <property type="entry name" value="EGF_3"/>
    <property type="match status" value="2"/>
</dbReference>
<dbReference type="Gene3D" id="2.10.25.10">
    <property type="entry name" value="Laminin"/>
    <property type="match status" value="1"/>
</dbReference>
<keyword evidence="4" id="KW-0472">Membrane</keyword>
<dbReference type="GO" id="GO:0007157">
    <property type="term" value="P:heterophilic cell-cell adhesion via plasma membrane cell adhesion molecules"/>
    <property type="evidence" value="ECO:0007669"/>
    <property type="project" value="TreeGrafter"/>
</dbReference>
<sequence length="759" mass="82542">MICLACLFGFWTDSTEDLDPKGLNVCKSQSVSPSLICCPGWKQKGHNCSVPLCEGPETCAADEICIKPGLCRCKPGFYGADCKSRCPNQYWGPDCKQFCICHPHGKCDAVSGRCTCNANRWGQSCEHKCLCMPHGRCDPATGRCHCEAGWWSQTCRNKCLCYPSNSHCNPQTGICNCMQGFWGNRCSFRCSCNGSPCEQTKGKCKCKEKWWGPSCNNSCKCFHGKCNATSGLCTCDPGYHGDRCSLVCPAGYHGDRCRFKCGQCKQSQTCNPVDGSCLICDLGWNGTRCDQPCPLGYHGENCTGICPYCRNREECSPKTGMCVNCDPGWTGPRCDNPCPLGKFGDQCQSICSPCCHGKCDHVTGDCLCDPGYWGDSCDTICLDGSFGKNCSLSCECGVGSCDHISGICQFRSGKHGVLVAGILIGVLFLLLLLCGVCCCCGAGQPDAKDRVAVGDGTPLARMKHHVQGVLANFSSIISCFPFRNSKLPRITVSHHDVDITFNHSFIEPSSAGWASESSFESDENGPVYCVPPKEATVSYAELFSTFTVAQLYASAFNGEDVSQLFPIPRTSSIAKAKRPSVSFAEGTKFAPEEHWGSVAEAPNLSWKPKLPWNLPKLYTIQSHPTPGEENQLDTAPYEYAEIVETRQETEALANNGTPRSTPGGRQRTMSNTKKGTQSSENMEPKKISTVYVTVGKAEGLLNSTESSEGKVNRPVQSVLKRFGSFHKSKGNSKEESKCRSRVESISKPPKRALQAQEKS</sequence>
<keyword evidence="2" id="KW-1015">Disulfide bond</keyword>
<dbReference type="PANTHER" id="PTHR24043">
    <property type="entry name" value="SCAVENGER RECEPTOR CLASS F"/>
    <property type="match status" value="1"/>
</dbReference>
<dbReference type="EMBL" id="AFYH01168417">
    <property type="status" value="NOT_ANNOTATED_CDS"/>
    <property type="molecule type" value="Genomic_DNA"/>
</dbReference>
<dbReference type="Proteomes" id="UP000008672">
    <property type="component" value="Unassembled WGS sequence"/>
</dbReference>
<proteinExistence type="predicted"/>
<keyword evidence="4" id="KW-0812">Transmembrane</keyword>
<dbReference type="GO" id="GO:0005044">
    <property type="term" value="F:scavenger receptor activity"/>
    <property type="evidence" value="ECO:0007669"/>
    <property type="project" value="InterPro"/>
</dbReference>
<dbReference type="FunCoup" id="H3AU76">
    <property type="interactions" value="102"/>
</dbReference>
<gene>
    <name evidence="6" type="primary">SCARF1</name>
</gene>
<dbReference type="PRINTS" id="PR00011">
    <property type="entry name" value="EGFLAMININ"/>
</dbReference>
<dbReference type="GO" id="GO:0016322">
    <property type="term" value="P:neuron remodeling"/>
    <property type="evidence" value="ECO:0007669"/>
    <property type="project" value="TreeGrafter"/>
</dbReference>
<feature type="compositionally biased region" description="Basic and acidic residues" evidence="3">
    <location>
        <begin position="731"/>
        <end position="744"/>
    </location>
</feature>
<dbReference type="PANTHER" id="PTHR24043:SF0">
    <property type="entry name" value="SCAVENGER RECEPTOR CLASS F MEMBER 1"/>
    <property type="match status" value="1"/>
</dbReference>
<dbReference type="STRING" id="7897.ENSLACP00000013197"/>
<dbReference type="Ensembl" id="ENSLACT00000013293.1">
    <property type="protein sequence ID" value="ENSLACP00000013197.1"/>
    <property type="gene ID" value="ENSLACG00000011622.1"/>
</dbReference>
<dbReference type="InterPro" id="IPR002049">
    <property type="entry name" value="LE_dom"/>
</dbReference>
<dbReference type="SMART" id="SM00180">
    <property type="entry name" value="EGF_Lam"/>
    <property type="match status" value="6"/>
</dbReference>
<feature type="disulfide bond" evidence="2">
    <location>
        <begin position="73"/>
        <end position="82"/>
    </location>
</feature>
<accession>H3AU76</accession>
<reference evidence="6" key="3">
    <citation type="submission" date="2025-09" db="UniProtKB">
        <authorList>
            <consortium name="Ensembl"/>
        </authorList>
    </citation>
    <scope>IDENTIFICATION</scope>
</reference>
<dbReference type="GO" id="GO:0016020">
    <property type="term" value="C:membrane"/>
    <property type="evidence" value="ECO:0007669"/>
    <property type="project" value="UniProtKB-SubCell"/>
</dbReference>
<dbReference type="PROSITE" id="PS00022">
    <property type="entry name" value="EGF_1"/>
    <property type="match status" value="3"/>
</dbReference>
<comment type="caution">
    <text evidence="2">Lacks conserved residue(s) required for the propagation of feature annotation.</text>
</comment>
<feature type="domain" description="EGF-like" evidence="5">
    <location>
        <begin position="49"/>
        <end position="83"/>
    </location>
</feature>
<dbReference type="Pfam" id="PF00053">
    <property type="entry name" value="EGF_laminin"/>
    <property type="match status" value="2"/>
</dbReference>
<reference evidence="7" key="1">
    <citation type="submission" date="2011-08" db="EMBL/GenBank/DDBJ databases">
        <title>The draft genome of Latimeria chalumnae.</title>
        <authorList>
            <person name="Di Palma F."/>
            <person name="Alfoldi J."/>
            <person name="Johnson J."/>
            <person name="Berlin A."/>
            <person name="Gnerre S."/>
            <person name="Jaffe D."/>
            <person name="MacCallum I."/>
            <person name="Young S."/>
            <person name="Walker B.J."/>
            <person name="Lander E."/>
            <person name="Lindblad-Toh K."/>
        </authorList>
    </citation>
    <scope>NUCLEOTIDE SEQUENCE [LARGE SCALE GENOMIC DNA]</scope>
    <source>
        <strain evidence="7">Wild caught</strain>
    </source>
</reference>